<feature type="region of interest" description="Disordered" evidence="8">
    <location>
        <begin position="1"/>
        <end position="32"/>
    </location>
</feature>
<dbReference type="Pfam" id="PF00512">
    <property type="entry name" value="HisKA"/>
    <property type="match status" value="1"/>
</dbReference>
<evidence type="ECO:0000256" key="4">
    <source>
        <dbReference type="ARBA" id="ARBA00022679"/>
    </source>
</evidence>
<dbReference type="PROSITE" id="PS50113">
    <property type="entry name" value="PAC"/>
    <property type="match status" value="2"/>
</dbReference>
<dbReference type="InterPro" id="IPR004358">
    <property type="entry name" value="Sig_transdc_His_kin-like_C"/>
</dbReference>
<dbReference type="PROSITE" id="PS50112">
    <property type="entry name" value="PAS"/>
    <property type="match status" value="2"/>
</dbReference>
<dbReference type="OrthoDB" id="8127at2157"/>
<feature type="domain" description="Histidine kinase" evidence="9">
    <location>
        <begin position="296"/>
        <end position="512"/>
    </location>
</feature>
<dbReference type="PROSITE" id="PS50109">
    <property type="entry name" value="HIS_KIN"/>
    <property type="match status" value="1"/>
</dbReference>
<evidence type="ECO:0000256" key="3">
    <source>
        <dbReference type="ARBA" id="ARBA00022553"/>
    </source>
</evidence>
<sequence>MGPSHPPDGSTDADGVTGGDAGDVHGPDPDGIDLRTFREVVRNAGHSIYWTDTGGTIEYVNDAFVEQTGYSAEEAVGSNANILQSGVHDGQFYERLWDTILSGEVWSGEIVNERRDGERYVAKQTISPIANGDGKIVRFVAVNEDVTELRASRERAERERDRFEQLLDAVPVPLVLSEFSGGDPIVEQTNRAFRERFGFDPGRLIGSSLDEFIVDEDDTARAGEINERIRRGKRVHREVVRRTASGERRTFLLVATHLSGDDGDEALGAYLDITDRKRAEEELRRKNRQLEEFAEVVSHDLRNPLNAATGHLEMIDAPEDDPHLASVANAHERMADLIENILSLAKRGQGIDETEPIELDAFVVDCWDAIATGDLRLRNEASGTVRADPARFRQLLGNLFRNSVEHGSTSSRSQAGGDVEHGATGSRAKPDDGDDDGATTVTVGDLPGGFYVEDDGPGIPEEAREDVFDSGHTTAETGTGFGLAIVREIVEAHGWSVAVTDGAAGGARFEFTGVDRE</sequence>
<evidence type="ECO:0000259" key="9">
    <source>
        <dbReference type="PROSITE" id="PS50109"/>
    </source>
</evidence>
<evidence type="ECO:0000313" key="13">
    <source>
        <dbReference type="Proteomes" id="UP000216308"/>
    </source>
</evidence>
<dbReference type="SMART" id="SM00388">
    <property type="entry name" value="HisKA"/>
    <property type="match status" value="1"/>
</dbReference>
<comment type="catalytic activity">
    <reaction evidence="1">
        <text>ATP + protein L-histidine = ADP + protein N-phospho-L-histidine.</text>
        <dbReference type="EC" id="2.7.13.3"/>
    </reaction>
</comment>
<evidence type="ECO:0000256" key="2">
    <source>
        <dbReference type="ARBA" id="ARBA00012438"/>
    </source>
</evidence>
<dbReference type="InterPro" id="IPR003661">
    <property type="entry name" value="HisK_dim/P_dom"/>
</dbReference>
<dbReference type="SMART" id="SM00387">
    <property type="entry name" value="HATPase_c"/>
    <property type="match status" value="1"/>
</dbReference>
<evidence type="ECO:0000256" key="8">
    <source>
        <dbReference type="SAM" id="MobiDB-lite"/>
    </source>
</evidence>
<keyword evidence="4" id="KW-0808">Transferase</keyword>
<dbReference type="InterPro" id="IPR036097">
    <property type="entry name" value="HisK_dim/P_sf"/>
</dbReference>
<evidence type="ECO:0000313" key="12">
    <source>
        <dbReference type="EMBL" id="OYR57044.1"/>
    </source>
</evidence>
<dbReference type="PANTHER" id="PTHR43711">
    <property type="entry name" value="TWO-COMPONENT HISTIDINE KINASE"/>
    <property type="match status" value="1"/>
</dbReference>
<dbReference type="SMART" id="SM00091">
    <property type="entry name" value="PAS"/>
    <property type="match status" value="2"/>
</dbReference>
<evidence type="ECO:0000256" key="1">
    <source>
        <dbReference type="ARBA" id="ARBA00000085"/>
    </source>
</evidence>
<keyword evidence="6" id="KW-0902">Two-component regulatory system</keyword>
<dbReference type="PANTHER" id="PTHR43711:SF1">
    <property type="entry name" value="HISTIDINE KINASE 1"/>
    <property type="match status" value="1"/>
</dbReference>
<feature type="region of interest" description="Disordered" evidence="8">
    <location>
        <begin position="404"/>
        <end position="464"/>
    </location>
</feature>
<feature type="domain" description="PAS" evidence="10">
    <location>
        <begin position="33"/>
        <end position="79"/>
    </location>
</feature>
<evidence type="ECO:0000256" key="5">
    <source>
        <dbReference type="ARBA" id="ARBA00022777"/>
    </source>
</evidence>
<dbReference type="CDD" id="cd00082">
    <property type="entry name" value="HisKA"/>
    <property type="match status" value="1"/>
</dbReference>
<keyword evidence="5" id="KW-0418">Kinase</keyword>
<dbReference type="SMART" id="SM00086">
    <property type="entry name" value="PAC"/>
    <property type="match status" value="2"/>
</dbReference>
<feature type="compositionally biased region" description="Basic and acidic residues" evidence="8">
    <location>
        <begin position="22"/>
        <end position="32"/>
    </location>
</feature>
<dbReference type="CDD" id="cd00130">
    <property type="entry name" value="PAS"/>
    <property type="match status" value="2"/>
</dbReference>
<gene>
    <name evidence="12" type="ORF">DJ70_06875</name>
</gene>
<dbReference type="SUPFAM" id="SSF55874">
    <property type="entry name" value="ATPase domain of HSP90 chaperone/DNA topoisomerase II/histidine kinase"/>
    <property type="match status" value="1"/>
</dbReference>
<name>A0A256IKJ2_9EURY</name>
<dbReference type="Gene3D" id="1.10.287.130">
    <property type="match status" value="1"/>
</dbReference>
<feature type="domain" description="PAC" evidence="11">
    <location>
        <begin position="233"/>
        <end position="285"/>
    </location>
</feature>
<evidence type="ECO:0000259" key="11">
    <source>
        <dbReference type="PROSITE" id="PS50113"/>
    </source>
</evidence>
<dbReference type="InterPro" id="IPR000014">
    <property type="entry name" value="PAS"/>
</dbReference>
<dbReference type="Pfam" id="PF08448">
    <property type="entry name" value="PAS_4"/>
    <property type="match status" value="1"/>
</dbReference>
<dbReference type="InterPro" id="IPR013656">
    <property type="entry name" value="PAS_4"/>
</dbReference>
<dbReference type="InterPro" id="IPR001610">
    <property type="entry name" value="PAC"/>
</dbReference>
<proteinExistence type="predicted"/>
<dbReference type="NCBIfam" id="TIGR00229">
    <property type="entry name" value="sensory_box"/>
    <property type="match status" value="2"/>
</dbReference>
<evidence type="ECO:0000256" key="6">
    <source>
        <dbReference type="ARBA" id="ARBA00023012"/>
    </source>
</evidence>
<feature type="domain" description="PAS" evidence="10">
    <location>
        <begin position="159"/>
        <end position="232"/>
    </location>
</feature>
<feature type="compositionally biased region" description="Polar residues" evidence="8">
    <location>
        <begin position="405"/>
        <end position="414"/>
    </location>
</feature>
<dbReference type="Proteomes" id="UP000216308">
    <property type="component" value="Unassembled WGS sequence"/>
</dbReference>
<keyword evidence="3" id="KW-0597">Phosphoprotein</keyword>
<dbReference type="EC" id="2.7.13.3" evidence="2"/>
<evidence type="ECO:0000256" key="7">
    <source>
        <dbReference type="SAM" id="Coils"/>
    </source>
</evidence>
<dbReference type="AlphaFoldDB" id="A0A256IKJ2"/>
<keyword evidence="13" id="KW-1185">Reference proteome</keyword>
<organism evidence="12 13">
    <name type="scientific">Halorubrum halodurans</name>
    <dbReference type="NCBI Taxonomy" id="1383851"/>
    <lineage>
        <taxon>Archaea</taxon>
        <taxon>Methanobacteriati</taxon>
        <taxon>Methanobacteriota</taxon>
        <taxon>Stenosarchaea group</taxon>
        <taxon>Halobacteria</taxon>
        <taxon>Halobacteriales</taxon>
        <taxon>Haloferacaceae</taxon>
        <taxon>Halorubrum</taxon>
    </lineage>
</organism>
<reference evidence="12 13" key="1">
    <citation type="journal article" date="2014" name="Front. Microbiol.">
        <title>Population and genomic analysis of the genus Halorubrum.</title>
        <authorList>
            <person name="Fullmer M.S."/>
            <person name="Soucy S.M."/>
            <person name="Swithers K.S."/>
            <person name="Makkay A.M."/>
            <person name="Wheeler R."/>
            <person name="Ventosa A."/>
            <person name="Gogarten J.P."/>
            <person name="Papke R.T."/>
        </authorList>
    </citation>
    <scope>NUCLEOTIDE SEQUENCE [LARGE SCALE GENOMIC DNA]</scope>
    <source>
        <strain evidence="12 13">Cb34</strain>
    </source>
</reference>
<dbReference type="SUPFAM" id="SSF47384">
    <property type="entry name" value="Homodimeric domain of signal transducing histidine kinase"/>
    <property type="match status" value="1"/>
</dbReference>
<dbReference type="RefSeq" id="WP_094531378.1">
    <property type="nucleotide sequence ID" value="NZ_NHPJ01000070.1"/>
</dbReference>
<dbReference type="InterPro" id="IPR003594">
    <property type="entry name" value="HATPase_dom"/>
</dbReference>
<keyword evidence="7" id="KW-0175">Coiled coil</keyword>
<dbReference type="CDD" id="cd00075">
    <property type="entry name" value="HATPase"/>
    <property type="match status" value="1"/>
</dbReference>
<dbReference type="InterPro" id="IPR050736">
    <property type="entry name" value="Sensor_HK_Regulatory"/>
</dbReference>
<dbReference type="Pfam" id="PF13426">
    <property type="entry name" value="PAS_9"/>
    <property type="match status" value="1"/>
</dbReference>
<dbReference type="Pfam" id="PF02518">
    <property type="entry name" value="HATPase_c"/>
    <property type="match status" value="1"/>
</dbReference>
<dbReference type="InterPro" id="IPR036890">
    <property type="entry name" value="HATPase_C_sf"/>
</dbReference>
<feature type="domain" description="PAC" evidence="11">
    <location>
        <begin position="106"/>
        <end position="158"/>
    </location>
</feature>
<comment type="caution">
    <text evidence="12">The sequence shown here is derived from an EMBL/GenBank/DDBJ whole genome shotgun (WGS) entry which is preliminary data.</text>
</comment>
<dbReference type="PRINTS" id="PR00344">
    <property type="entry name" value="BCTRLSENSOR"/>
</dbReference>
<evidence type="ECO:0000259" key="10">
    <source>
        <dbReference type="PROSITE" id="PS50112"/>
    </source>
</evidence>
<accession>A0A256IKJ2</accession>
<dbReference type="EMBL" id="NHPJ01000070">
    <property type="protein sequence ID" value="OYR57044.1"/>
    <property type="molecule type" value="Genomic_DNA"/>
</dbReference>
<dbReference type="InterPro" id="IPR005467">
    <property type="entry name" value="His_kinase_dom"/>
</dbReference>
<dbReference type="Gene3D" id="3.30.565.10">
    <property type="entry name" value="Histidine kinase-like ATPase, C-terminal domain"/>
    <property type="match status" value="1"/>
</dbReference>
<protein>
    <recommendedName>
        <fullName evidence="2">histidine kinase</fullName>
        <ecNumber evidence="2">2.7.13.3</ecNumber>
    </recommendedName>
</protein>
<dbReference type="GO" id="GO:0000155">
    <property type="term" value="F:phosphorelay sensor kinase activity"/>
    <property type="evidence" value="ECO:0007669"/>
    <property type="project" value="InterPro"/>
</dbReference>
<dbReference type="InterPro" id="IPR000700">
    <property type="entry name" value="PAS-assoc_C"/>
</dbReference>
<dbReference type="InterPro" id="IPR035965">
    <property type="entry name" value="PAS-like_dom_sf"/>
</dbReference>
<feature type="coiled-coil region" evidence="7">
    <location>
        <begin position="139"/>
        <end position="169"/>
    </location>
</feature>
<dbReference type="SUPFAM" id="SSF55785">
    <property type="entry name" value="PYP-like sensor domain (PAS domain)"/>
    <property type="match status" value="2"/>
</dbReference>
<dbReference type="Gene3D" id="3.30.450.20">
    <property type="entry name" value="PAS domain"/>
    <property type="match status" value="2"/>
</dbReference>